<dbReference type="InterPro" id="IPR004089">
    <property type="entry name" value="MCPsignal_dom"/>
</dbReference>
<protein>
    <submittedName>
        <fullName evidence="13">Cache 3/Cache 2 fusion domain-containing protein</fullName>
    </submittedName>
</protein>
<dbReference type="Pfam" id="PF02743">
    <property type="entry name" value="dCache_1"/>
    <property type="match status" value="1"/>
</dbReference>
<dbReference type="PROSITE" id="PS50111">
    <property type="entry name" value="CHEMOTAXIS_TRANSDUC_2"/>
    <property type="match status" value="1"/>
</dbReference>
<keyword evidence="3" id="KW-0145">Chemotaxis</keyword>
<feature type="coiled-coil region" evidence="10">
    <location>
        <begin position="385"/>
        <end position="412"/>
    </location>
</feature>
<evidence type="ECO:0000256" key="2">
    <source>
        <dbReference type="ARBA" id="ARBA00022475"/>
    </source>
</evidence>
<dbReference type="GO" id="GO:0007165">
    <property type="term" value="P:signal transduction"/>
    <property type="evidence" value="ECO:0007669"/>
    <property type="project" value="UniProtKB-KW"/>
</dbReference>
<evidence type="ECO:0000256" key="3">
    <source>
        <dbReference type="ARBA" id="ARBA00022500"/>
    </source>
</evidence>
<dbReference type="SMART" id="SM00283">
    <property type="entry name" value="MA"/>
    <property type="match status" value="1"/>
</dbReference>
<evidence type="ECO:0000256" key="10">
    <source>
        <dbReference type="SAM" id="Coils"/>
    </source>
</evidence>
<feature type="coiled-coil region" evidence="10">
    <location>
        <begin position="670"/>
        <end position="697"/>
    </location>
</feature>
<keyword evidence="5 11" id="KW-1133">Transmembrane helix</keyword>
<dbReference type="CDD" id="cd12912">
    <property type="entry name" value="PDC2_MCP_like"/>
    <property type="match status" value="1"/>
</dbReference>
<keyword evidence="2" id="KW-1003">Cell membrane</keyword>
<evidence type="ECO:0000313" key="14">
    <source>
        <dbReference type="Proteomes" id="UP000823821"/>
    </source>
</evidence>
<comment type="subcellular location">
    <subcellularLocation>
        <location evidence="1">Cell membrane</location>
        <topology evidence="1">Multi-pass membrane protein</topology>
    </subcellularLocation>
</comment>
<dbReference type="Gene3D" id="6.10.340.10">
    <property type="match status" value="1"/>
</dbReference>
<dbReference type="PANTHER" id="PTHR32089:SF112">
    <property type="entry name" value="LYSOZYME-LIKE PROTEIN-RELATED"/>
    <property type="match status" value="1"/>
</dbReference>
<evidence type="ECO:0000259" key="12">
    <source>
        <dbReference type="PROSITE" id="PS50111"/>
    </source>
</evidence>
<gene>
    <name evidence="13" type="ORF">H9784_01495</name>
</gene>
<dbReference type="Gene3D" id="3.30.450.20">
    <property type="entry name" value="PAS domain"/>
    <property type="match status" value="1"/>
</dbReference>
<dbReference type="GO" id="GO:0006935">
    <property type="term" value="P:chemotaxis"/>
    <property type="evidence" value="ECO:0007669"/>
    <property type="project" value="UniProtKB-KW"/>
</dbReference>
<evidence type="ECO:0000256" key="11">
    <source>
        <dbReference type="SAM" id="Phobius"/>
    </source>
</evidence>
<keyword evidence="10" id="KW-0175">Coiled coil</keyword>
<evidence type="ECO:0000256" key="9">
    <source>
        <dbReference type="PROSITE-ProRule" id="PRU00284"/>
    </source>
</evidence>
<dbReference type="EMBL" id="DWZD01000011">
    <property type="protein sequence ID" value="HJA78234.1"/>
    <property type="molecule type" value="Genomic_DNA"/>
</dbReference>
<name>A0A9D2HLV1_9BACT</name>
<evidence type="ECO:0000256" key="7">
    <source>
        <dbReference type="ARBA" id="ARBA00023224"/>
    </source>
</evidence>
<reference evidence="13" key="1">
    <citation type="journal article" date="2021" name="PeerJ">
        <title>Extensive microbial diversity within the chicken gut microbiome revealed by metagenomics and culture.</title>
        <authorList>
            <person name="Gilroy R."/>
            <person name="Ravi A."/>
            <person name="Getino M."/>
            <person name="Pursley I."/>
            <person name="Horton D.L."/>
            <person name="Alikhan N.F."/>
            <person name="Baker D."/>
            <person name="Gharbi K."/>
            <person name="Hall N."/>
            <person name="Watson M."/>
            <person name="Adriaenssens E.M."/>
            <person name="Foster-Nyarko E."/>
            <person name="Jarju S."/>
            <person name="Secka A."/>
            <person name="Antonio M."/>
            <person name="Oren A."/>
            <person name="Chaudhuri R.R."/>
            <person name="La Ragione R."/>
            <person name="Hildebrand F."/>
            <person name="Pallen M.J."/>
        </authorList>
    </citation>
    <scope>NUCLEOTIDE SEQUENCE</scope>
    <source>
        <strain evidence="13">5032</strain>
    </source>
</reference>
<keyword evidence="7 9" id="KW-0807">Transducer</keyword>
<dbReference type="SUPFAM" id="SSF58104">
    <property type="entry name" value="Methyl-accepting chemotaxis protein (MCP) signaling domain"/>
    <property type="match status" value="1"/>
</dbReference>
<evidence type="ECO:0000256" key="8">
    <source>
        <dbReference type="ARBA" id="ARBA00029447"/>
    </source>
</evidence>
<dbReference type="CDD" id="cd11386">
    <property type="entry name" value="MCP_signal"/>
    <property type="match status" value="1"/>
</dbReference>
<dbReference type="Proteomes" id="UP000823821">
    <property type="component" value="Unassembled WGS sequence"/>
</dbReference>
<dbReference type="PANTHER" id="PTHR32089">
    <property type="entry name" value="METHYL-ACCEPTING CHEMOTAXIS PROTEIN MCPB"/>
    <property type="match status" value="1"/>
</dbReference>
<comment type="similarity">
    <text evidence="8">Belongs to the methyl-accepting chemotaxis (MCP) protein family.</text>
</comment>
<keyword evidence="4 11" id="KW-0812">Transmembrane</keyword>
<dbReference type="InterPro" id="IPR033479">
    <property type="entry name" value="dCache_1"/>
</dbReference>
<dbReference type="FunFam" id="1.10.287.950:FF:000001">
    <property type="entry name" value="Methyl-accepting chemotaxis sensory transducer"/>
    <property type="match status" value="1"/>
</dbReference>
<dbReference type="AlphaFoldDB" id="A0A9D2HLV1"/>
<accession>A0A9D2HLV1</accession>
<dbReference type="Gene3D" id="1.10.287.950">
    <property type="entry name" value="Methyl-accepting chemotaxis protein"/>
    <property type="match status" value="1"/>
</dbReference>
<organism evidence="13 14">
    <name type="scientific">Candidatus Desulfovibrio intestinavium</name>
    <dbReference type="NCBI Taxonomy" id="2838534"/>
    <lineage>
        <taxon>Bacteria</taxon>
        <taxon>Pseudomonadati</taxon>
        <taxon>Thermodesulfobacteriota</taxon>
        <taxon>Desulfovibrionia</taxon>
        <taxon>Desulfovibrionales</taxon>
        <taxon>Desulfovibrionaceae</taxon>
        <taxon>Desulfovibrio</taxon>
    </lineage>
</organism>
<evidence type="ECO:0000256" key="1">
    <source>
        <dbReference type="ARBA" id="ARBA00004651"/>
    </source>
</evidence>
<feature type="transmembrane region" description="Helical" evidence="11">
    <location>
        <begin position="292"/>
        <end position="315"/>
    </location>
</feature>
<evidence type="ECO:0000313" key="13">
    <source>
        <dbReference type="EMBL" id="HJA78234.1"/>
    </source>
</evidence>
<keyword evidence="6 11" id="KW-0472">Membrane</keyword>
<feature type="domain" description="Methyl-accepting transducer" evidence="12">
    <location>
        <begin position="424"/>
        <end position="660"/>
    </location>
</feature>
<evidence type="ECO:0000256" key="5">
    <source>
        <dbReference type="ARBA" id="ARBA00022989"/>
    </source>
</evidence>
<reference evidence="13" key="2">
    <citation type="submission" date="2021-04" db="EMBL/GenBank/DDBJ databases">
        <authorList>
            <person name="Gilroy R."/>
        </authorList>
    </citation>
    <scope>NUCLEOTIDE SEQUENCE</scope>
    <source>
        <strain evidence="13">5032</strain>
    </source>
</reference>
<comment type="caution">
    <text evidence="13">The sequence shown here is derived from an EMBL/GenBank/DDBJ whole genome shotgun (WGS) entry which is preliminary data.</text>
</comment>
<evidence type="ECO:0000256" key="4">
    <source>
        <dbReference type="ARBA" id="ARBA00022692"/>
    </source>
</evidence>
<dbReference type="GO" id="GO:0005886">
    <property type="term" value="C:plasma membrane"/>
    <property type="evidence" value="ECO:0007669"/>
    <property type="project" value="UniProtKB-SubCell"/>
</dbReference>
<dbReference type="Pfam" id="PF00015">
    <property type="entry name" value="MCPsignal"/>
    <property type="match status" value="1"/>
</dbReference>
<proteinExistence type="inferred from homology"/>
<sequence length="697" mass="74825">MKLKLQGRMIAFILLPALLGLCILAGMGYSSSARAIYNQINKDAPVVLGTLKIGIENFFTTLRRGMYIPVDNQRVVHFLEARKAGIGGSELKPYFEGGNEALKYYIEVTKALNTCGVVVQDGTVVLHRVLGRAEPGNLLGKNMGDRPYIKAGLEGREGLGTYKSRATGETTTIVSLPVIRDGEVLGVFYAGMDNITLSKNILGAVQLGEFGAAYIYNAQGEAIMHSDSSLIGTIHMSEPHVQEMLRKKNGSLEYVNKDGFTKIVYFEEMPGVHWVVCAELDKNEIMKPAHELLFHVCLLVLVLALAVGSIIFFTARGIVRPLAISSGLVAHVAKGEMELSPEERNAIEKAERRGDELSVMAAGIRDMVKSISDLLQESEHKTQEALKATEEARAATARAEEAAQRAENAKREGMHAAASQLEEVVGIITSASTQLSAQIDQSDRSASESAQRLAEAATAMNEMNATVQEVARNASEASRMSAETRSKAEQGATVVQQAVDGIEKVQEVAEVLRNDMQQLNEHARSISAIMGVISDIADQTNLLALNAAIEAARAGEAGRGFAVVADEVRKLAEKTMASTSEVGSAINAIQHSTTKSMEGVDKAVSQIGQATELSNQSGLALQEIVADAETTADEVRAIAAASEQQSAASEEINQSIVQVNDMSGKTAEAMREATQAVAALAEQSRRLEALVEDMKRQ</sequence>
<evidence type="ECO:0000256" key="6">
    <source>
        <dbReference type="ARBA" id="ARBA00023136"/>
    </source>
</evidence>